<dbReference type="RefSeq" id="WP_014793636.1">
    <property type="nucleotide sequence ID" value="NC_018017.1"/>
</dbReference>
<dbReference type="HOGENOM" id="CLU_2769099_0_0_9"/>
<keyword evidence="3" id="KW-1185">Reference proteome</keyword>
<accession>I4A863</accession>
<evidence type="ECO:0000313" key="2">
    <source>
        <dbReference type="EMBL" id="AFM00148.1"/>
    </source>
</evidence>
<reference evidence="3" key="1">
    <citation type="submission" date="2012-06" db="EMBL/GenBank/DDBJ databases">
        <title>Complete sequence of Desulfitobacterium dehalogenans ATCC 51507.</title>
        <authorList>
            <person name="Lucas S."/>
            <person name="Han J."/>
            <person name="Lapidus A."/>
            <person name="Cheng J.-F."/>
            <person name="Goodwin L."/>
            <person name="Pitluck S."/>
            <person name="Peters L."/>
            <person name="Ovchinnikova G."/>
            <person name="Teshima H."/>
            <person name="Detter J.C."/>
            <person name="Han C."/>
            <person name="Tapia R."/>
            <person name="Land M."/>
            <person name="Hauser L."/>
            <person name="Kyrpides N."/>
            <person name="Ivanova N."/>
            <person name="Pagani I."/>
            <person name="Kruse T."/>
            <person name="de Vos W.M."/>
            <person name="Smidt H."/>
            <person name="Woyke T."/>
        </authorList>
    </citation>
    <scope>NUCLEOTIDE SEQUENCE [LARGE SCALE GENOMIC DNA]</scope>
    <source>
        <strain evidence="3">ATCC 51507 / DSM 9161 / JW/IU-DC1</strain>
    </source>
</reference>
<sequence>MFLGRNRFTAGSFSGEGEGFVSQDPGFLNQGNPPMPNGLQRFLAKKGINSPNDLFNRVQNAPRMSFRRGQ</sequence>
<reference evidence="2 3" key="2">
    <citation type="journal article" date="2015" name="J. Bacteriol.">
        <title>Genomic, proteomic, and biochemical analysis of the organohalide respiratory pathway in Desulfitobacterium dehalogenans.</title>
        <authorList>
            <person name="Kruse T."/>
            <person name="van de Pas B.A."/>
            <person name="Atteia A."/>
            <person name="Krab K."/>
            <person name="Hagen W.R."/>
            <person name="Goodwin L."/>
            <person name="Chain P."/>
            <person name="Boeren S."/>
            <person name="Maphosa F."/>
            <person name="Schraa G."/>
            <person name="de Vos W.M."/>
            <person name="van der Oost J."/>
            <person name="Smidt H."/>
            <person name="Stams A.J."/>
        </authorList>
    </citation>
    <scope>NUCLEOTIDE SEQUENCE [LARGE SCALE GENOMIC DNA]</scope>
    <source>
        <strain evidence="3">ATCC 51507 / DSM 9161 / JW/IU-DC1</strain>
    </source>
</reference>
<feature type="region of interest" description="Disordered" evidence="1">
    <location>
        <begin position="1"/>
        <end position="36"/>
    </location>
</feature>
<evidence type="ECO:0000256" key="1">
    <source>
        <dbReference type="SAM" id="MobiDB-lite"/>
    </source>
</evidence>
<proteinExistence type="predicted"/>
<dbReference type="STRING" id="756499.Desde_1752"/>
<dbReference type="eggNOG" id="ENOG502ZJHS">
    <property type="taxonomic scope" value="Bacteria"/>
</dbReference>
<dbReference type="OrthoDB" id="1799389at2"/>
<organism evidence="2 3">
    <name type="scientific">Desulfitobacterium dehalogenans (strain ATCC 51507 / DSM 9161 / JW/IU-DC1)</name>
    <dbReference type="NCBI Taxonomy" id="756499"/>
    <lineage>
        <taxon>Bacteria</taxon>
        <taxon>Bacillati</taxon>
        <taxon>Bacillota</taxon>
        <taxon>Clostridia</taxon>
        <taxon>Eubacteriales</taxon>
        <taxon>Desulfitobacteriaceae</taxon>
        <taxon>Desulfitobacterium</taxon>
    </lineage>
</organism>
<protein>
    <submittedName>
        <fullName evidence="2">Uncharacterized protein</fullName>
    </submittedName>
</protein>
<gene>
    <name evidence="2" type="ordered locus">Desde_1752</name>
</gene>
<evidence type="ECO:0000313" key="3">
    <source>
        <dbReference type="Proteomes" id="UP000006053"/>
    </source>
</evidence>
<dbReference type="KEGG" id="ddh:Desde_1752"/>
<dbReference type="Proteomes" id="UP000006053">
    <property type="component" value="Chromosome"/>
</dbReference>
<name>I4A863_DESDJ</name>
<dbReference type="EMBL" id="CP003348">
    <property type="protein sequence ID" value="AFM00148.1"/>
    <property type="molecule type" value="Genomic_DNA"/>
</dbReference>
<dbReference type="AlphaFoldDB" id="I4A863"/>